<proteinExistence type="predicted"/>
<feature type="transmembrane region" description="Helical" evidence="1">
    <location>
        <begin position="25"/>
        <end position="44"/>
    </location>
</feature>
<evidence type="ECO:0000313" key="2">
    <source>
        <dbReference type="EMBL" id="MBB6145399.1"/>
    </source>
</evidence>
<keyword evidence="1" id="KW-1133">Transmembrane helix</keyword>
<dbReference type="EMBL" id="JACHEK010000006">
    <property type="protein sequence ID" value="MBB6145399.1"/>
    <property type="molecule type" value="Genomic_DNA"/>
</dbReference>
<organism evidence="2 3">
    <name type="scientific">Silvibacterium bohemicum</name>
    <dbReference type="NCBI Taxonomy" id="1577686"/>
    <lineage>
        <taxon>Bacteria</taxon>
        <taxon>Pseudomonadati</taxon>
        <taxon>Acidobacteriota</taxon>
        <taxon>Terriglobia</taxon>
        <taxon>Terriglobales</taxon>
        <taxon>Acidobacteriaceae</taxon>
        <taxon>Silvibacterium</taxon>
    </lineage>
</organism>
<comment type="caution">
    <text evidence="2">The sequence shown here is derived from an EMBL/GenBank/DDBJ whole genome shotgun (WGS) entry which is preliminary data.</text>
</comment>
<feature type="transmembrane region" description="Helical" evidence="1">
    <location>
        <begin position="163"/>
        <end position="187"/>
    </location>
</feature>
<keyword evidence="3" id="KW-1185">Reference proteome</keyword>
<dbReference type="Proteomes" id="UP000538666">
    <property type="component" value="Unassembled WGS sequence"/>
</dbReference>
<feature type="transmembrane region" description="Helical" evidence="1">
    <location>
        <begin position="56"/>
        <end position="76"/>
    </location>
</feature>
<reference evidence="2 3" key="1">
    <citation type="submission" date="2020-08" db="EMBL/GenBank/DDBJ databases">
        <title>Genomic Encyclopedia of Type Strains, Phase IV (KMG-IV): sequencing the most valuable type-strain genomes for metagenomic binning, comparative biology and taxonomic classification.</title>
        <authorList>
            <person name="Goeker M."/>
        </authorList>
    </citation>
    <scope>NUCLEOTIDE SEQUENCE [LARGE SCALE GENOMIC DNA]</scope>
    <source>
        <strain evidence="2 3">DSM 103733</strain>
    </source>
</reference>
<evidence type="ECO:0000313" key="3">
    <source>
        <dbReference type="Proteomes" id="UP000538666"/>
    </source>
</evidence>
<protein>
    <submittedName>
        <fullName evidence="2">Uncharacterized protein</fullName>
    </submittedName>
</protein>
<evidence type="ECO:0000256" key="1">
    <source>
        <dbReference type="SAM" id="Phobius"/>
    </source>
</evidence>
<keyword evidence="1" id="KW-0472">Membrane</keyword>
<gene>
    <name evidence="2" type="ORF">HNQ77_003357</name>
</gene>
<accession>A0A841K0B6</accession>
<name>A0A841K0B6_9BACT</name>
<feature type="transmembrane region" description="Helical" evidence="1">
    <location>
        <begin position="125"/>
        <end position="151"/>
    </location>
</feature>
<keyword evidence="1" id="KW-0812">Transmembrane</keyword>
<dbReference type="AlphaFoldDB" id="A0A841K0B6"/>
<sequence length="224" mass="25321">MNDQQLSQCEFEALYREIQEHGTRLFQVMAFCVGGSTALLSYVFTIDPQKLPFHDLLPPFLFLLPFLVLTPCLMLVQSSLHSTTRIAAYLIFRYEERNFGVYWQRSIQAYRSGHNDGFRHRPFRWALIAVFGSLGTASLVASMVSTISVGIHHCFTPPLKGHAFFWIYGSLFSVLTVLLIVANLSLFHGWGRQPFEHELATWRKIGEPPSVANAVGPPNTPSAF</sequence>